<sequence>PPDLALPKTPMPGHPTPFPTPRLRVPTVPPGPVAPIPRHAAPGIPMTITMARGPHGYVVCYSSQLSKHHNGFLLVRADPNSGECYVAVTQMTMSPSWTTTIMKQDFCLLRQLQNCISSFLM</sequence>
<comment type="caution">
    <text evidence="2">The sequence shown here is derived from an EMBL/GenBank/DDBJ whole genome shotgun (WGS) entry which is preliminary data.</text>
</comment>
<dbReference type="Proteomes" id="UP001497623">
    <property type="component" value="Unassembled WGS sequence"/>
</dbReference>
<feature type="region of interest" description="Disordered" evidence="1">
    <location>
        <begin position="1"/>
        <end position="22"/>
    </location>
</feature>
<feature type="non-terminal residue" evidence="2">
    <location>
        <position position="1"/>
    </location>
</feature>
<reference evidence="2 3" key="1">
    <citation type="submission" date="2024-05" db="EMBL/GenBank/DDBJ databases">
        <authorList>
            <person name="Wallberg A."/>
        </authorList>
    </citation>
    <scope>NUCLEOTIDE SEQUENCE [LARGE SCALE GENOMIC DNA]</scope>
</reference>
<accession>A0AAV2SVD8</accession>
<dbReference type="AlphaFoldDB" id="A0AAV2SVD8"/>
<name>A0AAV2SVD8_MEGNR</name>
<proteinExistence type="predicted"/>
<gene>
    <name evidence="2" type="ORF">MNOR_LOCUS40874</name>
</gene>
<feature type="compositionally biased region" description="Pro residues" evidence="1">
    <location>
        <begin position="1"/>
        <end position="20"/>
    </location>
</feature>
<organism evidence="2 3">
    <name type="scientific">Meganyctiphanes norvegica</name>
    <name type="common">Northern krill</name>
    <name type="synonym">Thysanopoda norvegica</name>
    <dbReference type="NCBI Taxonomy" id="48144"/>
    <lineage>
        <taxon>Eukaryota</taxon>
        <taxon>Metazoa</taxon>
        <taxon>Ecdysozoa</taxon>
        <taxon>Arthropoda</taxon>
        <taxon>Crustacea</taxon>
        <taxon>Multicrustacea</taxon>
        <taxon>Malacostraca</taxon>
        <taxon>Eumalacostraca</taxon>
        <taxon>Eucarida</taxon>
        <taxon>Euphausiacea</taxon>
        <taxon>Euphausiidae</taxon>
        <taxon>Meganyctiphanes</taxon>
    </lineage>
</organism>
<dbReference type="EMBL" id="CAXKWB010134121">
    <property type="protein sequence ID" value="CAL4243740.1"/>
    <property type="molecule type" value="Genomic_DNA"/>
</dbReference>
<evidence type="ECO:0000313" key="3">
    <source>
        <dbReference type="Proteomes" id="UP001497623"/>
    </source>
</evidence>
<evidence type="ECO:0000256" key="1">
    <source>
        <dbReference type="SAM" id="MobiDB-lite"/>
    </source>
</evidence>
<evidence type="ECO:0000313" key="2">
    <source>
        <dbReference type="EMBL" id="CAL4243740.1"/>
    </source>
</evidence>
<keyword evidence="3" id="KW-1185">Reference proteome</keyword>
<protein>
    <submittedName>
        <fullName evidence="2">Uncharacterized protein</fullName>
    </submittedName>
</protein>